<dbReference type="Pfam" id="PF00106">
    <property type="entry name" value="adh_short"/>
    <property type="match status" value="1"/>
</dbReference>
<dbReference type="Proteomes" id="UP001369815">
    <property type="component" value="Unassembled WGS sequence"/>
</dbReference>
<dbReference type="InterPro" id="IPR020904">
    <property type="entry name" value="Sc_DH/Rdtase_CS"/>
</dbReference>
<dbReference type="SUPFAM" id="SSF51735">
    <property type="entry name" value="NAD(P)-binding Rossmann-fold domains"/>
    <property type="match status" value="1"/>
</dbReference>
<comment type="caution">
    <text evidence="5">The sequence shown here is derived from an EMBL/GenBank/DDBJ whole genome shotgun (WGS) entry which is preliminary data.</text>
</comment>
<dbReference type="PROSITE" id="PS00061">
    <property type="entry name" value="ADH_SHORT"/>
    <property type="match status" value="1"/>
</dbReference>
<sequence length="306" mass="32834">MAPKTVFITGCGPGGIGSALATEFHMRGHRVIASSEDLPTHLQDIGIETTVLDVTSEESIAKAVTHVSKLTDGKLDILINNAGVLHIMPFAHTDITAARRVLDVNVIGVLAVTQGFLPLLMAGAVAAKKNGDGSGKETALVANIGSVNAEMRPAFFGIYNASKAAVDALGGTIRPELAPLGIRVVTVKTGAVGTGLFASTPLTKLPEDSPYEPIREHIESRKNPEAYAEQVVGELLKRYVKPAIWCGPLSTFAWILTWFGWEGMTDTLYIRGNSLHNFGSMEPRIVRRSGDAKWLQILLEANDKLR</sequence>
<evidence type="ECO:0000313" key="6">
    <source>
        <dbReference type="Proteomes" id="UP001369815"/>
    </source>
</evidence>
<keyword evidence="3" id="KW-0560">Oxidoreductase</keyword>
<reference evidence="5 6" key="1">
    <citation type="journal article" date="2024" name="Front Chem Biol">
        <title>Unveiling the potential of Daldinia eschscholtzii MFLUCC 19-0629 through bioactivity and bioinformatics studies for enhanced sustainable agriculture production.</title>
        <authorList>
            <person name="Brooks S."/>
            <person name="Weaver J.A."/>
            <person name="Klomchit A."/>
            <person name="Alharthi S.A."/>
            <person name="Onlamun T."/>
            <person name="Nurani R."/>
            <person name="Vong T.K."/>
            <person name="Alberti F."/>
            <person name="Greco C."/>
        </authorList>
    </citation>
    <scope>NUCLEOTIDE SEQUENCE [LARGE SCALE GENOMIC DNA]</scope>
    <source>
        <strain evidence="5">MFLUCC 19-0629</strain>
    </source>
</reference>
<organism evidence="5 6">
    <name type="scientific">Daldinia eschscholtzii</name>
    <dbReference type="NCBI Taxonomy" id="292717"/>
    <lineage>
        <taxon>Eukaryota</taxon>
        <taxon>Fungi</taxon>
        <taxon>Dikarya</taxon>
        <taxon>Ascomycota</taxon>
        <taxon>Pezizomycotina</taxon>
        <taxon>Sordariomycetes</taxon>
        <taxon>Xylariomycetidae</taxon>
        <taxon>Xylariales</taxon>
        <taxon>Hypoxylaceae</taxon>
        <taxon>Daldinia</taxon>
    </lineage>
</organism>
<dbReference type="GO" id="GO:0019433">
    <property type="term" value="P:triglyceride catabolic process"/>
    <property type="evidence" value="ECO:0007669"/>
    <property type="project" value="TreeGrafter"/>
</dbReference>
<dbReference type="PANTHER" id="PTHR44169:SF6">
    <property type="entry name" value="NADPH-DEPENDENT 1-ACYLDIHYDROXYACETONE PHOSPHATE REDUCTASE"/>
    <property type="match status" value="1"/>
</dbReference>
<evidence type="ECO:0000256" key="4">
    <source>
        <dbReference type="RuleBase" id="RU000363"/>
    </source>
</evidence>
<dbReference type="InterPro" id="IPR036291">
    <property type="entry name" value="NAD(P)-bd_dom_sf"/>
</dbReference>
<dbReference type="EMBL" id="JBANMG010000005">
    <property type="protein sequence ID" value="KAK6952844.1"/>
    <property type="molecule type" value="Genomic_DNA"/>
</dbReference>
<dbReference type="AlphaFoldDB" id="A0AAX6MK28"/>
<comment type="similarity">
    <text evidence="1 4">Belongs to the short-chain dehydrogenases/reductases (SDR) family.</text>
</comment>
<evidence type="ECO:0000313" key="5">
    <source>
        <dbReference type="EMBL" id="KAK6952844.1"/>
    </source>
</evidence>
<evidence type="ECO:0000256" key="1">
    <source>
        <dbReference type="ARBA" id="ARBA00006484"/>
    </source>
</evidence>
<dbReference type="PANTHER" id="PTHR44169">
    <property type="entry name" value="NADPH-DEPENDENT 1-ACYLDIHYDROXYACETONE PHOSPHATE REDUCTASE"/>
    <property type="match status" value="1"/>
</dbReference>
<keyword evidence="6" id="KW-1185">Reference proteome</keyword>
<dbReference type="GO" id="GO:0000140">
    <property type="term" value="F:acylglycerone-phosphate reductase (NADP+) activity"/>
    <property type="evidence" value="ECO:0007669"/>
    <property type="project" value="TreeGrafter"/>
</dbReference>
<keyword evidence="2" id="KW-0521">NADP</keyword>
<name>A0AAX6MK28_9PEZI</name>
<protein>
    <recommendedName>
        <fullName evidence="7">Short-chain dehydrogenase/reductase</fullName>
    </recommendedName>
</protein>
<accession>A0AAX6MK28</accession>
<dbReference type="GO" id="GO:0005783">
    <property type="term" value="C:endoplasmic reticulum"/>
    <property type="evidence" value="ECO:0007669"/>
    <property type="project" value="TreeGrafter"/>
</dbReference>
<gene>
    <name evidence="5" type="ORF">Daesc_005138</name>
</gene>
<evidence type="ECO:0000256" key="2">
    <source>
        <dbReference type="ARBA" id="ARBA00022857"/>
    </source>
</evidence>
<proteinExistence type="inferred from homology"/>
<dbReference type="InterPro" id="IPR002347">
    <property type="entry name" value="SDR_fam"/>
</dbReference>
<dbReference type="Gene3D" id="3.40.50.720">
    <property type="entry name" value="NAD(P)-binding Rossmann-like Domain"/>
    <property type="match status" value="1"/>
</dbReference>
<dbReference type="GO" id="GO:0006654">
    <property type="term" value="P:phosphatidic acid biosynthetic process"/>
    <property type="evidence" value="ECO:0007669"/>
    <property type="project" value="TreeGrafter"/>
</dbReference>
<evidence type="ECO:0000256" key="3">
    <source>
        <dbReference type="ARBA" id="ARBA00023002"/>
    </source>
</evidence>
<dbReference type="GO" id="GO:0004806">
    <property type="term" value="F:triacylglycerol lipase activity"/>
    <property type="evidence" value="ECO:0007669"/>
    <property type="project" value="TreeGrafter"/>
</dbReference>
<dbReference type="GO" id="GO:0005811">
    <property type="term" value="C:lipid droplet"/>
    <property type="evidence" value="ECO:0007669"/>
    <property type="project" value="TreeGrafter"/>
</dbReference>
<evidence type="ECO:0008006" key="7">
    <source>
        <dbReference type="Google" id="ProtNLM"/>
    </source>
</evidence>
<dbReference type="PRINTS" id="PR00081">
    <property type="entry name" value="GDHRDH"/>
</dbReference>
<dbReference type="PRINTS" id="PR00080">
    <property type="entry name" value="SDRFAMILY"/>
</dbReference>